<name>A0A366HHX9_9BACT</name>
<keyword evidence="4 6" id="KW-0862">Zinc</keyword>
<dbReference type="AlphaFoldDB" id="A0A366HHX9"/>
<gene>
    <name evidence="8" type="ORF">DES53_10738</name>
</gene>
<reference evidence="8 9" key="1">
    <citation type="submission" date="2018-06" db="EMBL/GenBank/DDBJ databases">
        <title>Genomic Encyclopedia of Type Strains, Phase IV (KMG-IV): sequencing the most valuable type-strain genomes for metagenomic binning, comparative biology and taxonomic classification.</title>
        <authorList>
            <person name="Goeker M."/>
        </authorList>
    </citation>
    <scope>NUCLEOTIDE SEQUENCE [LARGE SCALE GENOMIC DNA]</scope>
    <source>
        <strain evidence="8 9">DSM 25532</strain>
    </source>
</reference>
<organism evidence="8 9">
    <name type="scientific">Roseimicrobium gellanilyticum</name>
    <dbReference type="NCBI Taxonomy" id="748857"/>
    <lineage>
        <taxon>Bacteria</taxon>
        <taxon>Pseudomonadati</taxon>
        <taxon>Verrucomicrobiota</taxon>
        <taxon>Verrucomicrobiia</taxon>
        <taxon>Verrucomicrobiales</taxon>
        <taxon>Verrucomicrobiaceae</taxon>
        <taxon>Roseimicrobium</taxon>
    </lineage>
</organism>
<keyword evidence="9" id="KW-1185">Reference proteome</keyword>
<sequence>MSLSPTSYHTELLGFLQKQEPELWQWFSEPAHRSEVTEGIRRELLTTSYRLEGPQHAELQAAAKEAAEALGIATPITLYQSQEAVPAPNAAICQLPGEIHIVFYGSMLGILRGRELHAVLGHELAHFILWQHEGGVHHTVDRLAHACASDPRAQASHLQSARRLRLNTELFADRGSLKVTGNLPVTVAALVKAATGMAEVSGESYLKQAAEVCESWRTKSAGQTHPELFLRAHCLSLWHERGEDAEAEIERMINGPVSLDELDLPAQEALSAFTRRVIAQLLRPRWIRTDLVMAHARLFFSDLQPHEETDASLEKDAPDHVEGKAEYFAAVLLDFATVDEELDDMPLRACLLMSSRLGIEKAFDKMVGKELDMKVREIKALRTGAAELLAKQEEAQA</sequence>
<evidence type="ECO:0000259" key="7">
    <source>
        <dbReference type="Pfam" id="PF01435"/>
    </source>
</evidence>
<evidence type="ECO:0000256" key="3">
    <source>
        <dbReference type="ARBA" id="ARBA00022801"/>
    </source>
</evidence>
<dbReference type="GO" id="GO:0004222">
    <property type="term" value="F:metalloendopeptidase activity"/>
    <property type="evidence" value="ECO:0007669"/>
    <property type="project" value="InterPro"/>
</dbReference>
<dbReference type="EMBL" id="QNRR01000007">
    <property type="protein sequence ID" value="RBP41209.1"/>
    <property type="molecule type" value="Genomic_DNA"/>
</dbReference>
<evidence type="ECO:0000256" key="6">
    <source>
        <dbReference type="RuleBase" id="RU003983"/>
    </source>
</evidence>
<dbReference type="GO" id="GO:0046872">
    <property type="term" value="F:metal ion binding"/>
    <property type="evidence" value="ECO:0007669"/>
    <property type="project" value="UniProtKB-KW"/>
</dbReference>
<dbReference type="GO" id="GO:0006508">
    <property type="term" value="P:proteolysis"/>
    <property type="evidence" value="ECO:0007669"/>
    <property type="project" value="UniProtKB-KW"/>
</dbReference>
<accession>A0A366HHX9</accession>
<comment type="cofactor">
    <cofactor evidence="6">
        <name>Zn(2+)</name>
        <dbReference type="ChEBI" id="CHEBI:29105"/>
    </cofactor>
    <text evidence="6">Binds 1 zinc ion per subunit.</text>
</comment>
<comment type="similarity">
    <text evidence="6">Belongs to the peptidase M48 family.</text>
</comment>
<evidence type="ECO:0000256" key="2">
    <source>
        <dbReference type="ARBA" id="ARBA00022723"/>
    </source>
</evidence>
<dbReference type="RefSeq" id="WP_113959859.1">
    <property type="nucleotide sequence ID" value="NZ_QNRR01000007.1"/>
</dbReference>
<keyword evidence="5 6" id="KW-0482">Metalloprotease</keyword>
<keyword evidence="3 6" id="KW-0378">Hydrolase</keyword>
<dbReference type="OrthoDB" id="271491at2"/>
<feature type="domain" description="Peptidase M48" evidence="7">
    <location>
        <begin position="56"/>
        <end position="233"/>
    </location>
</feature>
<dbReference type="Gene3D" id="3.30.2010.10">
    <property type="entry name" value="Metalloproteases ('zincins'), catalytic domain"/>
    <property type="match status" value="1"/>
</dbReference>
<keyword evidence="2" id="KW-0479">Metal-binding</keyword>
<keyword evidence="1 6" id="KW-0645">Protease</keyword>
<evidence type="ECO:0000313" key="9">
    <source>
        <dbReference type="Proteomes" id="UP000253426"/>
    </source>
</evidence>
<evidence type="ECO:0000256" key="4">
    <source>
        <dbReference type="ARBA" id="ARBA00022833"/>
    </source>
</evidence>
<dbReference type="InterPro" id="IPR001915">
    <property type="entry name" value="Peptidase_M48"/>
</dbReference>
<protein>
    <submittedName>
        <fullName evidence="8">Peptidase M48-like protein</fullName>
    </submittedName>
</protein>
<comment type="caution">
    <text evidence="8">The sequence shown here is derived from an EMBL/GenBank/DDBJ whole genome shotgun (WGS) entry which is preliminary data.</text>
</comment>
<proteinExistence type="inferred from homology"/>
<dbReference type="Proteomes" id="UP000253426">
    <property type="component" value="Unassembled WGS sequence"/>
</dbReference>
<evidence type="ECO:0000256" key="1">
    <source>
        <dbReference type="ARBA" id="ARBA00022670"/>
    </source>
</evidence>
<evidence type="ECO:0000256" key="5">
    <source>
        <dbReference type="ARBA" id="ARBA00023049"/>
    </source>
</evidence>
<evidence type="ECO:0000313" key="8">
    <source>
        <dbReference type="EMBL" id="RBP41209.1"/>
    </source>
</evidence>
<dbReference type="Pfam" id="PF01435">
    <property type="entry name" value="Peptidase_M48"/>
    <property type="match status" value="1"/>
</dbReference>